<dbReference type="InterPro" id="IPR003877">
    <property type="entry name" value="SPRY_dom"/>
</dbReference>
<dbReference type="Proteomes" id="UP000639338">
    <property type="component" value="Unassembled WGS sequence"/>
</dbReference>
<keyword evidence="7" id="KW-1185">Reference proteome</keyword>
<name>A0A834Y449_APHGI</name>
<evidence type="ECO:0000256" key="2">
    <source>
        <dbReference type="ARBA" id="ARBA00023018"/>
    </source>
</evidence>
<dbReference type="SMART" id="SM00256">
    <property type="entry name" value="FBOX"/>
    <property type="match status" value="1"/>
</dbReference>
<reference evidence="6 7" key="1">
    <citation type="submission" date="2020-08" db="EMBL/GenBank/DDBJ databases">
        <title>Aphidius gifuensis genome sequencing and assembly.</title>
        <authorList>
            <person name="Du Z."/>
        </authorList>
    </citation>
    <scope>NUCLEOTIDE SEQUENCE [LARGE SCALE GENOMIC DNA]</scope>
    <source>
        <strain evidence="6">YNYX2018</strain>
        <tissue evidence="6">Adults</tissue>
    </source>
</reference>
<dbReference type="SUPFAM" id="SSF81383">
    <property type="entry name" value="F-box domain"/>
    <property type="match status" value="1"/>
</dbReference>
<dbReference type="InterPro" id="IPR013320">
    <property type="entry name" value="ConA-like_dom_sf"/>
</dbReference>
<evidence type="ECO:0000313" key="7">
    <source>
        <dbReference type="Proteomes" id="UP000639338"/>
    </source>
</evidence>
<feature type="domain" description="F-box" evidence="4">
    <location>
        <begin position="3"/>
        <end position="51"/>
    </location>
</feature>
<evidence type="ECO:0008006" key="8">
    <source>
        <dbReference type="Google" id="ProtNLM"/>
    </source>
</evidence>
<dbReference type="PROSITE" id="PS50188">
    <property type="entry name" value="B302_SPRY"/>
    <property type="match status" value="1"/>
</dbReference>
<sequence length="270" mass="30829">MDQIKSPNLLNHILETIFLYLDVPSLINCSLVCKNWYVLLVDENRYIWKLNCNRYISYEALESDVLSSLRTHKEKVRAFFHTWNPKDCSENCSIEDDFTFVRNPVAQTTDACRGKIGFTRGKHIWEINWTGPLGTVAVIGIATKDAPLTAKGYFGLLGSNEHSWGWNLIDDNLVHNGYVYGKYPYWDKNKQEIKGLNQNIPAKYRTGETYRVILDCDDKTLSFERNNEWLGPAFSGLPAKCFYPSVSAVFGNSEVSLVYIGSQLDDDTIV</sequence>
<dbReference type="PANTHER" id="PTHR12245:SF7">
    <property type="entry name" value="F-BOX_SPRY DOMAIN-CONTAINING PROTEIN 1"/>
    <property type="match status" value="1"/>
</dbReference>
<dbReference type="Pfam" id="PF12937">
    <property type="entry name" value="F-box-like"/>
    <property type="match status" value="1"/>
</dbReference>
<protein>
    <recommendedName>
        <fullName evidence="8">F-box/SPRY domain-containing protein 1</fullName>
    </recommendedName>
</protein>
<dbReference type="PANTHER" id="PTHR12245">
    <property type="entry name" value="SPRY DOMAIN CONTAINING SOCS BOX PROTEIN"/>
    <property type="match status" value="1"/>
</dbReference>
<feature type="domain" description="B30.2/SPRY" evidence="5">
    <location>
        <begin position="61"/>
        <end position="264"/>
    </location>
</feature>
<evidence type="ECO:0000313" key="6">
    <source>
        <dbReference type="EMBL" id="KAF7997716.1"/>
    </source>
</evidence>
<dbReference type="SMART" id="SM00449">
    <property type="entry name" value="SPRY"/>
    <property type="match status" value="1"/>
</dbReference>
<dbReference type="EMBL" id="JACMRX010000001">
    <property type="protein sequence ID" value="KAF7997716.1"/>
    <property type="molecule type" value="Genomic_DNA"/>
</dbReference>
<comment type="caution">
    <text evidence="6">The sequence shown here is derived from an EMBL/GenBank/DDBJ whole genome shotgun (WGS) entry which is preliminary data.</text>
</comment>
<accession>A0A834Y449</accession>
<dbReference type="PROSITE" id="PS50181">
    <property type="entry name" value="FBOX"/>
    <property type="match status" value="1"/>
</dbReference>
<dbReference type="InterPro" id="IPR001810">
    <property type="entry name" value="F-box_dom"/>
</dbReference>
<organism evidence="6 7">
    <name type="scientific">Aphidius gifuensis</name>
    <name type="common">Parasitoid wasp</name>
    <dbReference type="NCBI Taxonomy" id="684658"/>
    <lineage>
        <taxon>Eukaryota</taxon>
        <taxon>Metazoa</taxon>
        <taxon>Ecdysozoa</taxon>
        <taxon>Arthropoda</taxon>
        <taxon>Hexapoda</taxon>
        <taxon>Insecta</taxon>
        <taxon>Pterygota</taxon>
        <taxon>Neoptera</taxon>
        <taxon>Endopterygota</taxon>
        <taxon>Hymenoptera</taxon>
        <taxon>Apocrita</taxon>
        <taxon>Ichneumonoidea</taxon>
        <taxon>Braconidae</taxon>
        <taxon>Aphidiinae</taxon>
        <taxon>Aphidius</taxon>
    </lineage>
</organism>
<dbReference type="AlphaFoldDB" id="A0A834Y449"/>
<keyword evidence="2" id="KW-0770">Synapse</keyword>
<dbReference type="Gene3D" id="2.60.120.920">
    <property type="match status" value="1"/>
</dbReference>
<dbReference type="GO" id="GO:0019005">
    <property type="term" value="C:SCF ubiquitin ligase complex"/>
    <property type="evidence" value="ECO:0007669"/>
    <property type="project" value="TreeGrafter"/>
</dbReference>
<comment type="subcellular location">
    <subcellularLocation>
        <location evidence="3">Synapse</location>
    </subcellularLocation>
</comment>
<proteinExistence type="predicted"/>
<dbReference type="SUPFAM" id="SSF49899">
    <property type="entry name" value="Concanavalin A-like lectins/glucanases"/>
    <property type="match status" value="1"/>
</dbReference>
<dbReference type="InterPro" id="IPR001870">
    <property type="entry name" value="B30.2/SPRY"/>
</dbReference>
<gene>
    <name evidence="6" type="ORF">HCN44_009114</name>
</gene>
<evidence type="ECO:0000256" key="3">
    <source>
        <dbReference type="ARBA" id="ARBA00034103"/>
    </source>
</evidence>
<evidence type="ECO:0000259" key="5">
    <source>
        <dbReference type="PROSITE" id="PS50188"/>
    </source>
</evidence>
<dbReference type="Gene3D" id="1.20.1280.50">
    <property type="match status" value="1"/>
</dbReference>
<evidence type="ECO:0000256" key="1">
    <source>
        <dbReference type="ARBA" id="ARBA00022902"/>
    </source>
</evidence>
<dbReference type="Pfam" id="PF00622">
    <property type="entry name" value="SPRY"/>
    <property type="match status" value="1"/>
</dbReference>
<dbReference type="OrthoDB" id="2398163at2759"/>
<dbReference type="InterPro" id="IPR043136">
    <property type="entry name" value="B30.2/SPRY_sf"/>
</dbReference>
<dbReference type="InterPro" id="IPR036047">
    <property type="entry name" value="F-box-like_dom_sf"/>
</dbReference>
<dbReference type="GO" id="GO:0060386">
    <property type="term" value="P:synapse assembly involved in innervation"/>
    <property type="evidence" value="ECO:0007669"/>
    <property type="project" value="TreeGrafter"/>
</dbReference>
<dbReference type="GO" id="GO:0043161">
    <property type="term" value="P:proteasome-mediated ubiquitin-dependent protein catabolic process"/>
    <property type="evidence" value="ECO:0007669"/>
    <property type="project" value="TreeGrafter"/>
</dbReference>
<evidence type="ECO:0000259" key="4">
    <source>
        <dbReference type="PROSITE" id="PS50181"/>
    </source>
</evidence>
<dbReference type="GO" id="GO:0045202">
    <property type="term" value="C:synapse"/>
    <property type="evidence" value="ECO:0007669"/>
    <property type="project" value="UniProtKB-SubCell"/>
</dbReference>
<dbReference type="InterPro" id="IPR050672">
    <property type="entry name" value="FBXO45-Fsn/SPSB_families"/>
</dbReference>
<keyword evidence="1" id="KW-0524">Neurogenesis</keyword>